<comment type="subcellular location">
    <subcellularLocation>
        <location evidence="1">Cell membrane</location>
        <topology evidence="1">Multi-pass membrane protein</topology>
    </subcellularLocation>
</comment>
<dbReference type="InterPro" id="IPR010627">
    <property type="entry name" value="Prepilin_pept_A24_N"/>
</dbReference>
<dbReference type="PANTHER" id="PTHR30487:SF0">
    <property type="entry name" value="PREPILIN LEADER PEPTIDASE_N-METHYLTRANSFERASE-RELATED"/>
    <property type="match status" value="1"/>
</dbReference>
<dbReference type="InterPro" id="IPR050882">
    <property type="entry name" value="Prepilin_peptidase/N-MTase"/>
</dbReference>
<sequence length="275" mass="30140">MFPDNGFLVVYIYGVVFILGIVFGSFINCLSWRMANHESVRSGRSHCTSCGHILAAKDLVPIFSYLFLKGRCRYCGIKIHPRYMLTELVLGLAFVAVVAVFGISWQALSYLVLSCLLLGLSLVDLAIYEIPDSFIIWGIVNWLVFLPLQAGVIGPSELASPKALVPLEYLMCRATDGLLGGFIIAGSLLVLSIIFDKLSGKESLGGGDIKLFFMTGLYMGLFESLFCLILSCVMGILFSVLVKKNRIPFGPCISVAVFITLLIGTSVTTWYLSLF</sequence>
<dbReference type="InterPro" id="IPR000045">
    <property type="entry name" value="Prepilin_IV_endopep_pep"/>
</dbReference>
<comment type="similarity">
    <text evidence="2">Belongs to the peptidase A24 family.</text>
</comment>
<keyword evidence="10" id="KW-0808">Transferase</keyword>
<feature type="domain" description="Prepilin type IV endopeptidase peptidase" evidence="8">
    <location>
        <begin position="111"/>
        <end position="239"/>
    </location>
</feature>
<evidence type="ECO:0000256" key="4">
    <source>
        <dbReference type="ARBA" id="ARBA00022692"/>
    </source>
</evidence>
<feature type="transmembrane region" description="Helical" evidence="7">
    <location>
        <begin position="174"/>
        <end position="195"/>
    </location>
</feature>
<dbReference type="GO" id="GO:0008168">
    <property type="term" value="F:methyltransferase activity"/>
    <property type="evidence" value="ECO:0007669"/>
    <property type="project" value="UniProtKB-KW"/>
</dbReference>
<evidence type="ECO:0000259" key="8">
    <source>
        <dbReference type="Pfam" id="PF01478"/>
    </source>
</evidence>
<keyword evidence="10" id="KW-0489">Methyltransferase</keyword>
<dbReference type="GO" id="GO:0032259">
    <property type="term" value="P:methylation"/>
    <property type="evidence" value="ECO:0007669"/>
    <property type="project" value="UniProtKB-KW"/>
</dbReference>
<dbReference type="GO" id="GO:0004190">
    <property type="term" value="F:aspartic-type endopeptidase activity"/>
    <property type="evidence" value="ECO:0007669"/>
    <property type="project" value="InterPro"/>
</dbReference>
<feature type="domain" description="Prepilin peptidase A24 N-terminal" evidence="9">
    <location>
        <begin position="18"/>
        <end position="100"/>
    </location>
</feature>
<feature type="transmembrane region" description="Helical" evidence="7">
    <location>
        <begin position="216"/>
        <end position="241"/>
    </location>
</feature>
<dbReference type="EMBL" id="FOGF01000015">
    <property type="protein sequence ID" value="SER01617.1"/>
    <property type="molecule type" value="Genomic_DNA"/>
</dbReference>
<evidence type="ECO:0000259" key="9">
    <source>
        <dbReference type="Pfam" id="PF06750"/>
    </source>
</evidence>
<evidence type="ECO:0000313" key="11">
    <source>
        <dbReference type="Proteomes" id="UP000198556"/>
    </source>
</evidence>
<dbReference type="AlphaFoldDB" id="A0A1H9KRQ8"/>
<keyword evidence="5 7" id="KW-1133">Transmembrane helix</keyword>
<feature type="transmembrane region" description="Helical" evidence="7">
    <location>
        <begin position="247"/>
        <end position="272"/>
    </location>
</feature>
<evidence type="ECO:0000256" key="5">
    <source>
        <dbReference type="ARBA" id="ARBA00022989"/>
    </source>
</evidence>
<accession>A0A1H9KRQ8</accession>
<evidence type="ECO:0000256" key="7">
    <source>
        <dbReference type="SAM" id="Phobius"/>
    </source>
</evidence>
<feature type="transmembrane region" description="Helical" evidence="7">
    <location>
        <begin position="83"/>
        <end position="101"/>
    </location>
</feature>
<organism evidence="10 11">
    <name type="scientific">Granulicatella balaenopterae</name>
    <dbReference type="NCBI Taxonomy" id="137733"/>
    <lineage>
        <taxon>Bacteria</taxon>
        <taxon>Bacillati</taxon>
        <taxon>Bacillota</taxon>
        <taxon>Bacilli</taxon>
        <taxon>Lactobacillales</taxon>
        <taxon>Carnobacteriaceae</taxon>
        <taxon>Granulicatella</taxon>
    </lineage>
</organism>
<name>A0A1H9KRQ8_9LACT</name>
<evidence type="ECO:0000256" key="1">
    <source>
        <dbReference type="ARBA" id="ARBA00004651"/>
    </source>
</evidence>
<evidence type="ECO:0000256" key="3">
    <source>
        <dbReference type="ARBA" id="ARBA00022475"/>
    </source>
</evidence>
<reference evidence="10 11" key="1">
    <citation type="submission" date="2016-10" db="EMBL/GenBank/DDBJ databases">
        <authorList>
            <person name="de Groot N.N."/>
        </authorList>
    </citation>
    <scope>NUCLEOTIDE SEQUENCE [LARGE SCALE GENOMIC DNA]</scope>
    <source>
        <strain evidence="10 11">DSM 15827</strain>
    </source>
</reference>
<dbReference type="GO" id="GO:0005886">
    <property type="term" value="C:plasma membrane"/>
    <property type="evidence" value="ECO:0007669"/>
    <property type="project" value="UniProtKB-SubCell"/>
</dbReference>
<dbReference type="GO" id="GO:0006465">
    <property type="term" value="P:signal peptide processing"/>
    <property type="evidence" value="ECO:0007669"/>
    <property type="project" value="TreeGrafter"/>
</dbReference>
<keyword evidence="11" id="KW-1185">Reference proteome</keyword>
<gene>
    <name evidence="10" type="ORF">SAMN05421767_11512</name>
</gene>
<feature type="transmembrane region" description="Helical" evidence="7">
    <location>
        <begin position="6"/>
        <end position="27"/>
    </location>
</feature>
<dbReference type="Proteomes" id="UP000198556">
    <property type="component" value="Unassembled WGS sequence"/>
</dbReference>
<dbReference type="Pfam" id="PF01478">
    <property type="entry name" value="Peptidase_A24"/>
    <property type="match status" value="1"/>
</dbReference>
<feature type="transmembrane region" description="Helical" evidence="7">
    <location>
        <begin position="134"/>
        <end position="154"/>
    </location>
</feature>
<evidence type="ECO:0000256" key="6">
    <source>
        <dbReference type="ARBA" id="ARBA00023136"/>
    </source>
</evidence>
<keyword evidence="3" id="KW-1003">Cell membrane</keyword>
<evidence type="ECO:0000313" key="10">
    <source>
        <dbReference type="EMBL" id="SER01617.1"/>
    </source>
</evidence>
<evidence type="ECO:0000256" key="2">
    <source>
        <dbReference type="ARBA" id="ARBA00005801"/>
    </source>
</evidence>
<protein>
    <submittedName>
        <fullName evidence="10">Leader peptidase (Prepilin peptidase) / N-methyltransferase</fullName>
    </submittedName>
</protein>
<dbReference type="PANTHER" id="PTHR30487">
    <property type="entry name" value="TYPE 4 PREPILIN-LIKE PROTEINS LEADER PEPTIDE-PROCESSING ENZYME"/>
    <property type="match status" value="1"/>
</dbReference>
<dbReference type="Gene3D" id="1.20.120.1220">
    <property type="match status" value="1"/>
</dbReference>
<dbReference type="Pfam" id="PF06750">
    <property type="entry name" value="A24_N_bact"/>
    <property type="match status" value="1"/>
</dbReference>
<keyword evidence="6 7" id="KW-0472">Membrane</keyword>
<keyword evidence="4 7" id="KW-0812">Transmembrane</keyword>
<dbReference type="STRING" id="137733.SAMN05421767_11512"/>
<proteinExistence type="inferred from homology"/>